<evidence type="ECO:0000313" key="3">
    <source>
        <dbReference type="Proteomes" id="UP001203297"/>
    </source>
</evidence>
<name>A0AAD4M482_9AGAM</name>
<evidence type="ECO:0000313" key="2">
    <source>
        <dbReference type="EMBL" id="KAI0299044.1"/>
    </source>
</evidence>
<gene>
    <name evidence="2" type="ORF">B0F90DRAFT_1818365</name>
</gene>
<protein>
    <submittedName>
        <fullName evidence="2">Uncharacterized protein</fullName>
    </submittedName>
</protein>
<keyword evidence="3" id="KW-1185">Reference proteome</keyword>
<reference evidence="2" key="1">
    <citation type="journal article" date="2022" name="New Phytol.">
        <title>Evolutionary transition to the ectomycorrhizal habit in the genomes of a hyperdiverse lineage of mushroom-forming fungi.</title>
        <authorList>
            <person name="Looney B."/>
            <person name="Miyauchi S."/>
            <person name="Morin E."/>
            <person name="Drula E."/>
            <person name="Courty P.E."/>
            <person name="Kohler A."/>
            <person name="Kuo A."/>
            <person name="LaButti K."/>
            <person name="Pangilinan J."/>
            <person name="Lipzen A."/>
            <person name="Riley R."/>
            <person name="Andreopoulos W."/>
            <person name="He G."/>
            <person name="Johnson J."/>
            <person name="Nolan M."/>
            <person name="Tritt A."/>
            <person name="Barry K.W."/>
            <person name="Grigoriev I.V."/>
            <person name="Nagy L.G."/>
            <person name="Hibbett D."/>
            <person name="Henrissat B."/>
            <person name="Matheny P.B."/>
            <person name="Labbe J."/>
            <person name="Martin F.M."/>
        </authorList>
    </citation>
    <scope>NUCLEOTIDE SEQUENCE</scope>
    <source>
        <strain evidence="2">BPL690</strain>
    </source>
</reference>
<comment type="caution">
    <text evidence="2">The sequence shown here is derived from an EMBL/GenBank/DDBJ whole genome shotgun (WGS) entry which is preliminary data.</text>
</comment>
<feature type="compositionally biased region" description="Polar residues" evidence="1">
    <location>
        <begin position="153"/>
        <end position="164"/>
    </location>
</feature>
<accession>A0AAD4M482</accession>
<feature type="region of interest" description="Disordered" evidence="1">
    <location>
        <begin position="144"/>
        <end position="193"/>
    </location>
</feature>
<dbReference type="EMBL" id="WTXG01000025">
    <property type="protein sequence ID" value="KAI0299044.1"/>
    <property type="molecule type" value="Genomic_DNA"/>
</dbReference>
<feature type="compositionally biased region" description="Low complexity" evidence="1">
    <location>
        <begin position="165"/>
        <end position="180"/>
    </location>
</feature>
<proteinExistence type="predicted"/>
<organism evidence="2 3">
    <name type="scientific">Multifurca ochricompacta</name>
    <dbReference type="NCBI Taxonomy" id="376703"/>
    <lineage>
        <taxon>Eukaryota</taxon>
        <taxon>Fungi</taxon>
        <taxon>Dikarya</taxon>
        <taxon>Basidiomycota</taxon>
        <taxon>Agaricomycotina</taxon>
        <taxon>Agaricomycetes</taxon>
        <taxon>Russulales</taxon>
        <taxon>Russulaceae</taxon>
        <taxon>Multifurca</taxon>
    </lineage>
</organism>
<dbReference type="Proteomes" id="UP001203297">
    <property type="component" value="Unassembled WGS sequence"/>
</dbReference>
<sequence>MPSRILVPSLTAPSVPLGTHNPSTSHRAYHEKPSALHHRWSMFGYLNGLRKGIASLKKNQLKSEPVHRRVSSTISLFGPTPVPDLTPNNSSFVFSPPSPTLATPASVSCGVDASIPWITVSNAEVRRVPFPSLKNQSPVISFAPDAENFSKPPKQQVSVSGCSKPSSVAAAPPPVRVLRPQLMQPPDCKTSVH</sequence>
<dbReference type="AlphaFoldDB" id="A0AAD4M482"/>
<evidence type="ECO:0000256" key="1">
    <source>
        <dbReference type="SAM" id="MobiDB-lite"/>
    </source>
</evidence>